<name>A0ABR1QX07_9PEZI</name>
<dbReference type="Gene3D" id="3.30.930.10">
    <property type="entry name" value="Bira Bifunctional Protein, Domain 2"/>
    <property type="match status" value="1"/>
</dbReference>
<keyword evidence="6" id="KW-0030">Aminoacyl-tRNA synthetase</keyword>
<dbReference type="InterPro" id="IPR002312">
    <property type="entry name" value="Asp/Asn-tRNA-synth_IIb"/>
</dbReference>
<evidence type="ECO:0000256" key="5">
    <source>
        <dbReference type="ARBA" id="ARBA00022917"/>
    </source>
</evidence>
<dbReference type="InterPro" id="IPR004524">
    <property type="entry name" value="Asp-tRNA-ligase_1"/>
</dbReference>
<dbReference type="Pfam" id="PF00152">
    <property type="entry name" value="tRNA-synt_2"/>
    <property type="match status" value="1"/>
</dbReference>
<evidence type="ECO:0000256" key="6">
    <source>
        <dbReference type="ARBA" id="ARBA00023146"/>
    </source>
</evidence>
<feature type="domain" description="Aminoacyl-transfer RNA synthetases class-II family profile" evidence="8">
    <location>
        <begin position="235"/>
        <end position="719"/>
    </location>
</feature>
<comment type="caution">
    <text evidence="9">The sequence shown here is derived from an EMBL/GenBank/DDBJ whole genome shotgun (WGS) entry which is preliminary data.</text>
</comment>
<evidence type="ECO:0000313" key="9">
    <source>
        <dbReference type="EMBL" id="KAK7966871.1"/>
    </source>
</evidence>
<dbReference type="NCBIfam" id="TIGR00459">
    <property type="entry name" value="aspS_bact"/>
    <property type="match status" value="1"/>
</dbReference>
<dbReference type="InterPro" id="IPR012340">
    <property type="entry name" value="NA-bd_OB-fold"/>
</dbReference>
<dbReference type="InterPro" id="IPR004364">
    <property type="entry name" value="Aa-tRNA-synt_II"/>
</dbReference>
<gene>
    <name evidence="9" type="ORF">PG986_001148</name>
</gene>
<dbReference type="PANTHER" id="PTHR22594">
    <property type="entry name" value="ASPARTYL/LYSYL-TRNA SYNTHETASE"/>
    <property type="match status" value="1"/>
</dbReference>
<proteinExistence type="inferred from homology"/>
<evidence type="ECO:0000256" key="4">
    <source>
        <dbReference type="ARBA" id="ARBA00022840"/>
    </source>
</evidence>
<dbReference type="InterPro" id="IPR045864">
    <property type="entry name" value="aa-tRNA-synth_II/BPL/LPL"/>
</dbReference>
<feature type="region of interest" description="Disordered" evidence="7">
    <location>
        <begin position="45"/>
        <end position="65"/>
    </location>
</feature>
<dbReference type="PANTHER" id="PTHR22594:SF5">
    <property type="entry name" value="ASPARTATE--TRNA LIGASE, MITOCHONDRIAL"/>
    <property type="match status" value="1"/>
</dbReference>
<keyword evidence="3" id="KW-0547">Nucleotide-binding</keyword>
<dbReference type="Proteomes" id="UP001391051">
    <property type="component" value="Unassembled WGS sequence"/>
</dbReference>
<dbReference type="InterPro" id="IPR006195">
    <property type="entry name" value="aa-tRNA-synth_II"/>
</dbReference>
<dbReference type="Gene3D" id="2.40.50.140">
    <property type="entry name" value="Nucleic acid-binding proteins"/>
    <property type="match status" value="1"/>
</dbReference>
<evidence type="ECO:0000256" key="1">
    <source>
        <dbReference type="ARBA" id="ARBA00006303"/>
    </source>
</evidence>
<protein>
    <submittedName>
        <fullName evidence="9">Aspartyl-tRNA synthetase</fullName>
    </submittedName>
</protein>
<dbReference type="PRINTS" id="PR01042">
    <property type="entry name" value="TRNASYNTHASP"/>
</dbReference>
<dbReference type="GeneID" id="92070432"/>
<dbReference type="HAMAP" id="MF_00044">
    <property type="entry name" value="Asp_tRNA_synth_type1"/>
    <property type="match status" value="1"/>
</dbReference>
<evidence type="ECO:0000256" key="2">
    <source>
        <dbReference type="ARBA" id="ARBA00022598"/>
    </source>
</evidence>
<keyword evidence="4" id="KW-0067">ATP-binding</keyword>
<feature type="region of interest" description="Disordered" evidence="7">
    <location>
        <begin position="754"/>
        <end position="784"/>
    </location>
</feature>
<comment type="similarity">
    <text evidence="1">Belongs to the class-II aminoacyl-tRNA synthetase family. Type 1 subfamily.</text>
</comment>
<evidence type="ECO:0000256" key="7">
    <source>
        <dbReference type="SAM" id="MobiDB-lite"/>
    </source>
</evidence>
<accession>A0ABR1QX07</accession>
<dbReference type="PROSITE" id="PS50862">
    <property type="entry name" value="AA_TRNA_LIGASE_II"/>
    <property type="match status" value="1"/>
</dbReference>
<evidence type="ECO:0000256" key="3">
    <source>
        <dbReference type="ARBA" id="ARBA00022741"/>
    </source>
</evidence>
<organism evidence="9 10">
    <name type="scientific">Apiospora aurea</name>
    <dbReference type="NCBI Taxonomy" id="335848"/>
    <lineage>
        <taxon>Eukaryota</taxon>
        <taxon>Fungi</taxon>
        <taxon>Dikarya</taxon>
        <taxon>Ascomycota</taxon>
        <taxon>Pezizomycotina</taxon>
        <taxon>Sordariomycetes</taxon>
        <taxon>Xylariomycetidae</taxon>
        <taxon>Amphisphaeriales</taxon>
        <taxon>Apiosporaceae</taxon>
        <taxon>Apiospora</taxon>
    </lineage>
</organism>
<dbReference type="SUPFAM" id="SSF55681">
    <property type="entry name" value="Class II aaRS and biotin synthetases"/>
    <property type="match status" value="1"/>
</dbReference>
<evidence type="ECO:0000259" key="8">
    <source>
        <dbReference type="PROSITE" id="PS50862"/>
    </source>
</evidence>
<sequence>MVRFSLLKTRSGAQRCTQTLSLRPGCRPWQLSSYQIRSIRCAHDAASDPAAKTETSTPSTSTPHNPRISAFKNFFEFEQATNLPQWVPKSKTGEEVTVVGFLGKRRDQSSGLSFCELDTYYKPDVQIVSQVTEGDDEAGKSAAAHASLRAIPNYSPVAATGILVERPRRLKAVEEFGDNRGPDVLPQDKVWDLRLTSIKPLNEFPKDIIVSKNTVWPPKQRHMQMRFDRMLRDRIRLRDFVTANARQFLRNDRFEEVETPMLFKSTPEGAREFLVPTRRAGYAYALPQSPQQYKQLLMAGGFRKYFQFARCFRDEDLRADRQPEFTQLDLEMSFASGKDVMRQVERLMQLLSKRLGGAFGYKEIDGIRHPVKASPEQLKKAGRAMRKSPGRMEPDALHPWPRVPERFPVLTYDEAMTRYGSDKPDLRIESQIWRIDDIVTPDFVSMITKLEKPVVEAAQFRLTGTVQENQAFIHKFMDNLPKTPLKFSGDATPGVFVFDESKPLNGLSAFGHEAAEKLAARQSEHWKKLEHGDIVIVHARRNVPFRGEGWTDLGKLQKAIYEAAVAQKLMAQRFNWGFCWVTKFPLFTPNEPETIAAGEGQGGAAGFSSTHHPFTAPYGPRDFDLLATNPLEAKADHYDLVCRGVEVGGGSRRIHVAEMQEYVMRDVLQMTDAGVGQFAHLLEALRAGCPPHAGFAFGWDRLISILTGVDSVRDVIAFPKSMKGEDLFVKSPTKMTDEQMKAYHLEIRKKPTAFEPVTSAPDFEPSPSAIPVPGDEPLPGSSSA</sequence>
<feature type="compositionally biased region" description="Low complexity" evidence="7">
    <location>
        <begin position="53"/>
        <end position="63"/>
    </location>
</feature>
<dbReference type="Gene3D" id="3.30.1360.30">
    <property type="entry name" value="GAD-like domain"/>
    <property type="match status" value="1"/>
</dbReference>
<dbReference type="InterPro" id="IPR004115">
    <property type="entry name" value="GAD-like_sf"/>
</dbReference>
<dbReference type="RefSeq" id="XP_066706263.1">
    <property type="nucleotide sequence ID" value="XM_066837370.1"/>
</dbReference>
<dbReference type="EMBL" id="JAQQWE010000001">
    <property type="protein sequence ID" value="KAK7966871.1"/>
    <property type="molecule type" value="Genomic_DNA"/>
</dbReference>
<keyword evidence="5" id="KW-0648">Protein biosynthesis</keyword>
<reference evidence="9 10" key="1">
    <citation type="submission" date="2023-01" db="EMBL/GenBank/DDBJ databases">
        <title>Analysis of 21 Apiospora genomes using comparative genomics revels a genus with tremendous synthesis potential of carbohydrate active enzymes and secondary metabolites.</title>
        <authorList>
            <person name="Sorensen T."/>
        </authorList>
    </citation>
    <scope>NUCLEOTIDE SEQUENCE [LARGE SCALE GENOMIC DNA]</scope>
    <source>
        <strain evidence="9 10">CBS 24483</strain>
    </source>
</reference>
<keyword evidence="2" id="KW-0436">Ligase</keyword>
<keyword evidence="10" id="KW-1185">Reference proteome</keyword>
<evidence type="ECO:0000313" key="10">
    <source>
        <dbReference type="Proteomes" id="UP001391051"/>
    </source>
</evidence>